<evidence type="ECO:0000313" key="1">
    <source>
        <dbReference type="EMBL" id="KAL1281806.1"/>
    </source>
</evidence>
<dbReference type="EMBL" id="JAYMGO010000001">
    <property type="protein sequence ID" value="KAL1281806.1"/>
    <property type="molecule type" value="Genomic_DNA"/>
</dbReference>
<reference evidence="1 2" key="1">
    <citation type="submission" date="2023-09" db="EMBL/GenBank/DDBJ databases">
        <authorList>
            <person name="Wang M."/>
        </authorList>
    </citation>
    <scope>NUCLEOTIDE SEQUENCE [LARGE SCALE GENOMIC DNA]</scope>
    <source>
        <strain evidence="1">GT-2023</strain>
        <tissue evidence="1">Liver</tissue>
    </source>
</reference>
<sequence length="185" mass="21131">MGQGEDPNVSNADILHAVNAFTDRFTSMEQQIAQNSITIVNLSKTVDFVGEELKSLSTRVKTNDAKLLQIEQAVQIAQGKCDQAEIYTRRWNLRMNNLKETDGENIRGKVLEILRILTPDDADSIRFYVDTIHRIGRSGGESGRPRPVIIQFSMRTYREKVERESGNLRGTTRYSRKGLFVWQKI</sequence>
<dbReference type="Gene3D" id="3.30.70.1820">
    <property type="entry name" value="L1 transposable element, RRM domain"/>
    <property type="match status" value="1"/>
</dbReference>
<proteinExistence type="predicted"/>
<keyword evidence="2" id="KW-1185">Reference proteome</keyword>
<accession>A0ABR3NYE3</accession>
<organism evidence="1 2">
    <name type="scientific">Cirrhinus molitorella</name>
    <name type="common">mud carp</name>
    <dbReference type="NCBI Taxonomy" id="172907"/>
    <lineage>
        <taxon>Eukaryota</taxon>
        <taxon>Metazoa</taxon>
        <taxon>Chordata</taxon>
        <taxon>Craniata</taxon>
        <taxon>Vertebrata</taxon>
        <taxon>Euteleostomi</taxon>
        <taxon>Actinopterygii</taxon>
        <taxon>Neopterygii</taxon>
        <taxon>Teleostei</taxon>
        <taxon>Ostariophysi</taxon>
        <taxon>Cypriniformes</taxon>
        <taxon>Cyprinidae</taxon>
        <taxon>Labeoninae</taxon>
        <taxon>Labeonini</taxon>
        <taxon>Cirrhinus</taxon>
    </lineage>
</organism>
<comment type="caution">
    <text evidence="1">The sequence shown here is derived from an EMBL/GenBank/DDBJ whole genome shotgun (WGS) entry which is preliminary data.</text>
</comment>
<gene>
    <name evidence="1" type="ORF">QQF64_000609</name>
</gene>
<name>A0ABR3NYE3_9TELE</name>
<protein>
    <submittedName>
        <fullName evidence="1">Uncharacterized protein</fullName>
    </submittedName>
</protein>
<evidence type="ECO:0000313" key="2">
    <source>
        <dbReference type="Proteomes" id="UP001558613"/>
    </source>
</evidence>
<dbReference type="Proteomes" id="UP001558613">
    <property type="component" value="Unassembled WGS sequence"/>
</dbReference>